<evidence type="ECO:0000256" key="2">
    <source>
        <dbReference type="ARBA" id="ARBA00022525"/>
    </source>
</evidence>
<dbReference type="Gene3D" id="2.150.10.10">
    <property type="entry name" value="Serralysin-like metalloprotease, C-terminal"/>
    <property type="match status" value="2"/>
</dbReference>
<proteinExistence type="predicted"/>
<dbReference type="InterPro" id="IPR050557">
    <property type="entry name" value="RTX_toxin/Mannuronan_C5-epim"/>
</dbReference>
<dbReference type="InterPro" id="IPR011049">
    <property type="entry name" value="Serralysin-like_metalloprot_C"/>
</dbReference>
<dbReference type="PRINTS" id="PR00313">
    <property type="entry name" value="CABNDNGRPT"/>
</dbReference>
<dbReference type="GO" id="GO:0005576">
    <property type="term" value="C:extracellular region"/>
    <property type="evidence" value="ECO:0007669"/>
    <property type="project" value="UniProtKB-SubCell"/>
</dbReference>
<organism evidence="3 4">
    <name type="scientific">Shinella kummerowiae</name>
    <dbReference type="NCBI Taxonomy" id="417745"/>
    <lineage>
        <taxon>Bacteria</taxon>
        <taxon>Pseudomonadati</taxon>
        <taxon>Pseudomonadota</taxon>
        <taxon>Alphaproteobacteria</taxon>
        <taxon>Hyphomicrobiales</taxon>
        <taxon>Rhizobiaceae</taxon>
        <taxon>Shinella</taxon>
    </lineage>
</organism>
<keyword evidence="4" id="KW-1185">Reference proteome</keyword>
<sequence length="292" mass="30608">MAILKLQALGGRGVNTVDLDIRLLGDYDFATTSTTSAKFFDNGSNYALFTGTGFKYLKSGPFIQDITAGTVTKFDLVISGVKVFAFSDANLSAAKLFDFYIAGNPTGARNYVFAGNDTITGTGFADVISSGGGNDVVSGGSGNDTLYGNTGNDTLNGDAGNDVLRGESGIDKLYGGKGADKLYGGVGADTFIFKAASESTVASSGRDKIFDFSQSEKDRIDLKSIDANTKVAGDQAFKFIGTDVFHNKAGELRYEKKSGDTFIHGDTNGDGKADFSIVLDPSVTLKSGDFLL</sequence>
<dbReference type="GO" id="GO:0005509">
    <property type="term" value="F:calcium ion binding"/>
    <property type="evidence" value="ECO:0007669"/>
    <property type="project" value="InterPro"/>
</dbReference>
<dbReference type="EMBL" id="WUMK01000006">
    <property type="protein sequence ID" value="MXN46908.1"/>
    <property type="molecule type" value="Genomic_DNA"/>
</dbReference>
<gene>
    <name evidence="3" type="ORF">GR138_17075</name>
</gene>
<keyword evidence="2" id="KW-0964">Secreted</keyword>
<dbReference type="Proteomes" id="UP000435802">
    <property type="component" value="Unassembled WGS sequence"/>
</dbReference>
<dbReference type="PANTHER" id="PTHR38340:SF1">
    <property type="entry name" value="S-LAYER PROTEIN"/>
    <property type="match status" value="1"/>
</dbReference>
<comment type="subcellular location">
    <subcellularLocation>
        <location evidence="1">Secreted</location>
    </subcellularLocation>
</comment>
<protein>
    <recommendedName>
        <fullName evidence="5">Calcium-binding protein</fullName>
    </recommendedName>
</protein>
<evidence type="ECO:0008006" key="5">
    <source>
        <dbReference type="Google" id="ProtNLM"/>
    </source>
</evidence>
<evidence type="ECO:0000256" key="1">
    <source>
        <dbReference type="ARBA" id="ARBA00004613"/>
    </source>
</evidence>
<accession>A0A6N8SGY2</accession>
<dbReference type="AlphaFoldDB" id="A0A6N8SGY2"/>
<comment type="caution">
    <text evidence="3">The sequence shown here is derived from an EMBL/GenBank/DDBJ whole genome shotgun (WGS) entry which is preliminary data.</text>
</comment>
<dbReference type="OrthoDB" id="8404603at2"/>
<evidence type="ECO:0000313" key="4">
    <source>
        <dbReference type="Proteomes" id="UP000435802"/>
    </source>
</evidence>
<dbReference type="InterPro" id="IPR018511">
    <property type="entry name" value="Hemolysin-typ_Ca-bd_CS"/>
</dbReference>
<dbReference type="InterPro" id="IPR001343">
    <property type="entry name" value="Hemolysn_Ca-bd"/>
</dbReference>
<name>A0A6N8SGY2_9HYPH</name>
<evidence type="ECO:0000313" key="3">
    <source>
        <dbReference type="EMBL" id="MXN46908.1"/>
    </source>
</evidence>
<reference evidence="3 4" key="1">
    <citation type="submission" date="2019-12" db="EMBL/GenBank/DDBJ databases">
        <title>Shinella kummerowiae sp. nov., a symbiotic bacterium isolated from root nodules of the herbal legume Kummerowia stipulacea.</title>
        <authorList>
            <person name="Gao J."/>
        </authorList>
    </citation>
    <scope>NUCLEOTIDE SEQUENCE [LARGE SCALE GENOMIC DNA]</scope>
    <source>
        <strain evidence="3 4">CCBAU 25048</strain>
    </source>
</reference>
<dbReference type="Pfam" id="PF00353">
    <property type="entry name" value="HemolysinCabind"/>
    <property type="match status" value="1"/>
</dbReference>
<dbReference type="RefSeq" id="WP_160860440.1">
    <property type="nucleotide sequence ID" value="NZ_WUMK01000006.1"/>
</dbReference>
<dbReference type="PROSITE" id="PS00330">
    <property type="entry name" value="HEMOLYSIN_CALCIUM"/>
    <property type="match status" value="2"/>
</dbReference>
<dbReference type="SUPFAM" id="SSF51120">
    <property type="entry name" value="beta-Roll"/>
    <property type="match status" value="1"/>
</dbReference>
<dbReference type="PANTHER" id="PTHR38340">
    <property type="entry name" value="S-LAYER PROTEIN"/>
    <property type="match status" value="1"/>
</dbReference>